<evidence type="ECO:0000313" key="2">
    <source>
        <dbReference type="EMBL" id="GAA3148822.1"/>
    </source>
</evidence>
<evidence type="ECO:0000313" key="3">
    <source>
        <dbReference type="Proteomes" id="UP001500893"/>
    </source>
</evidence>
<organism evidence="2 3">
    <name type="scientific">Streptomyces rameus</name>
    <dbReference type="NCBI Taxonomy" id="68261"/>
    <lineage>
        <taxon>Bacteria</taxon>
        <taxon>Bacillati</taxon>
        <taxon>Actinomycetota</taxon>
        <taxon>Actinomycetes</taxon>
        <taxon>Kitasatosporales</taxon>
        <taxon>Streptomycetaceae</taxon>
        <taxon>Streptomyces</taxon>
    </lineage>
</organism>
<accession>A0ABP6NHL1</accession>
<dbReference type="EMBL" id="BAAAVM010000052">
    <property type="protein sequence ID" value="GAA3148822.1"/>
    <property type="molecule type" value="Genomic_DNA"/>
</dbReference>
<keyword evidence="3" id="KW-1185">Reference proteome</keyword>
<feature type="compositionally biased region" description="Basic and acidic residues" evidence="1">
    <location>
        <begin position="73"/>
        <end position="100"/>
    </location>
</feature>
<protein>
    <recommendedName>
        <fullName evidence="4">Transposase</fullName>
    </recommendedName>
</protein>
<evidence type="ECO:0000256" key="1">
    <source>
        <dbReference type="SAM" id="MobiDB-lite"/>
    </source>
</evidence>
<gene>
    <name evidence="2" type="ORF">GCM10010521_40270</name>
</gene>
<feature type="region of interest" description="Disordered" evidence="1">
    <location>
        <begin position="66"/>
        <end position="100"/>
    </location>
</feature>
<comment type="caution">
    <text evidence="2">The sequence shown here is derived from an EMBL/GenBank/DDBJ whole genome shotgun (WGS) entry which is preliminary data.</text>
</comment>
<proteinExistence type="predicted"/>
<name>A0ABP6NHL1_9ACTN</name>
<reference evidence="3" key="1">
    <citation type="journal article" date="2019" name="Int. J. Syst. Evol. Microbiol.">
        <title>The Global Catalogue of Microorganisms (GCM) 10K type strain sequencing project: providing services to taxonomists for standard genome sequencing and annotation.</title>
        <authorList>
            <consortium name="The Broad Institute Genomics Platform"/>
            <consortium name="The Broad Institute Genome Sequencing Center for Infectious Disease"/>
            <person name="Wu L."/>
            <person name="Ma J."/>
        </authorList>
    </citation>
    <scope>NUCLEOTIDE SEQUENCE [LARGE SCALE GENOMIC DNA]</scope>
    <source>
        <strain evidence="3">JCM 11574</strain>
    </source>
</reference>
<sequence>MSSASGSWAGCPVTELQWVVTELQWVGGPSSVDQRRARRRGPWFITAIAMIGGAFGTSLEGAEKVSDAACGRRQPERQRMLRQMSRPERGARRGPDTTDG</sequence>
<dbReference type="Proteomes" id="UP001500893">
    <property type="component" value="Unassembled WGS sequence"/>
</dbReference>
<evidence type="ECO:0008006" key="4">
    <source>
        <dbReference type="Google" id="ProtNLM"/>
    </source>
</evidence>